<evidence type="ECO:0000313" key="2">
    <source>
        <dbReference type="Proteomes" id="UP001324185"/>
    </source>
</evidence>
<reference evidence="1 2" key="1">
    <citation type="submission" date="2023-11" db="EMBL/GenBank/DDBJ databases">
        <title>MicrobeMod: A computational toolkit for identifying prokaryotic methylation and restriction-modification with nanopore sequencing.</title>
        <authorList>
            <person name="Crits-Christoph A."/>
            <person name="Kang S.C."/>
            <person name="Lee H."/>
            <person name="Ostrov N."/>
        </authorList>
    </citation>
    <scope>NUCLEOTIDE SEQUENCE [LARGE SCALE GENOMIC DNA]</scope>
    <source>
        <strain evidence="1 2">DSMZ 16071</strain>
    </source>
</reference>
<keyword evidence="2" id="KW-1185">Reference proteome</keyword>
<proteinExistence type="predicted"/>
<gene>
    <name evidence="1" type="ORF">SR900_03980</name>
</gene>
<dbReference type="Proteomes" id="UP001324185">
    <property type="component" value="Chromosome"/>
</dbReference>
<accession>A0ABZ0X6R0</accession>
<sequence length="119" mass="12512">MSNIKESLNALMEIDGALGTALVDYESGMVLGTEGGGVDLELAGAGNTEVVKAKMATMDSLGIDGGIEDILITLEKQLHIIRPTTNPSGLFIYLVLDKAKANLALARRKVQGIEASLEI</sequence>
<organism evidence="1 2">
    <name type="scientific">Kangiella aquimarina</name>
    <dbReference type="NCBI Taxonomy" id="261965"/>
    <lineage>
        <taxon>Bacteria</taxon>
        <taxon>Pseudomonadati</taxon>
        <taxon>Pseudomonadota</taxon>
        <taxon>Gammaproteobacteria</taxon>
        <taxon>Kangiellales</taxon>
        <taxon>Kangiellaceae</taxon>
        <taxon>Kangiella</taxon>
    </lineage>
</organism>
<evidence type="ECO:0000313" key="1">
    <source>
        <dbReference type="EMBL" id="WQG86054.1"/>
    </source>
</evidence>
<protein>
    <recommendedName>
        <fullName evidence="3">Roadblock/LAMTOR2 domain-containing protein</fullName>
    </recommendedName>
</protein>
<dbReference type="EMBL" id="CP140158">
    <property type="protein sequence ID" value="WQG86054.1"/>
    <property type="molecule type" value="Genomic_DNA"/>
</dbReference>
<dbReference type="RefSeq" id="WP_018624076.1">
    <property type="nucleotide sequence ID" value="NZ_CP140158.1"/>
</dbReference>
<name>A0ABZ0X6R0_9GAMM</name>
<evidence type="ECO:0008006" key="3">
    <source>
        <dbReference type="Google" id="ProtNLM"/>
    </source>
</evidence>